<proteinExistence type="predicted"/>
<accession>A0A8H4RR09</accession>
<dbReference type="AlphaFoldDB" id="A0A8H4RR09"/>
<sequence>MSTPVSRRRDRVAQLSVAETLPVEVDTDLAGHLPVFNVPKSVRRTESTANAPQVEAVHEKTQSAEEHPIREGPTLETQIRYVEATKLSSRASVVASHDLCKYFGLVGTLEKRIMSSAITT</sequence>
<evidence type="ECO:0000313" key="3">
    <source>
        <dbReference type="Proteomes" id="UP000566819"/>
    </source>
</evidence>
<gene>
    <name evidence="2" type="ORF">G7Y89_g4678</name>
</gene>
<evidence type="ECO:0000313" key="2">
    <source>
        <dbReference type="EMBL" id="KAF4633441.1"/>
    </source>
</evidence>
<feature type="region of interest" description="Disordered" evidence="1">
    <location>
        <begin position="41"/>
        <end position="74"/>
    </location>
</feature>
<dbReference type="EMBL" id="JAAMPI010000259">
    <property type="protein sequence ID" value="KAF4633441.1"/>
    <property type="molecule type" value="Genomic_DNA"/>
</dbReference>
<feature type="compositionally biased region" description="Basic and acidic residues" evidence="1">
    <location>
        <begin position="56"/>
        <end position="70"/>
    </location>
</feature>
<dbReference type="Proteomes" id="UP000566819">
    <property type="component" value="Unassembled WGS sequence"/>
</dbReference>
<protein>
    <submittedName>
        <fullName evidence="2">Uncharacterized protein</fullName>
    </submittedName>
</protein>
<comment type="caution">
    <text evidence="2">The sequence shown here is derived from an EMBL/GenBank/DDBJ whole genome shotgun (WGS) entry which is preliminary data.</text>
</comment>
<organism evidence="2 3">
    <name type="scientific">Cudoniella acicularis</name>
    <dbReference type="NCBI Taxonomy" id="354080"/>
    <lineage>
        <taxon>Eukaryota</taxon>
        <taxon>Fungi</taxon>
        <taxon>Dikarya</taxon>
        <taxon>Ascomycota</taxon>
        <taxon>Pezizomycotina</taxon>
        <taxon>Leotiomycetes</taxon>
        <taxon>Helotiales</taxon>
        <taxon>Tricladiaceae</taxon>
        <taxon>Cudoniella</taxon>
    </lineage>
</organism>
<keyword evidence="3" id="KW-1185">Reference proteome</keyword>
<reference evidence="2 3" key="1">
    <citation type="submission" date="2020-03" db="EMBL/GenBank/DDBJ databases">
        <title>Draft Genome Sequence of Cudoniella acicularis.</title>
        <authorList>
            <person name="Buettner E."/>
            <person name="Kellner H."/>
        </authorList>
    </citation>
    <scope>NUCLEOTIDE SEQUENCE [LARGE SCALE GENOMIC DNA]</scope>
    <source>
        <strain evidence="2 3">DSM 108380</strain>
    </source>
</reference>
<name>A0A8H4RR09_9HELO</name>
<evidence type="ECO:0000256" key="1">
    <source>
        <dbReference type="SAM" id="MobiDB-lite"/>
    </source>
</evidence>